<feature type="compositionally biased region" description="Polar residues" evidence="4">
    <location>
        <begin position="199"/>
        <end position="222"/>
    </location>
</feature>
<evidence type="ECO:0000256" key="1">
    <source>
        <dbReference type="ARBA" id="ARBA00022443"/>
    </source>
</evidence>
<protein>
    <submittedName>
        <fullName evidence="6">FYN binding protein 1 b</fullName>
    </submittedName>
</protein>
<dbReference type="GO" id="GO:0050852">
    <property type="term" value="P:T cell receptor signaling pathway"/>
    <property type="evidence" value="ECO:0000318"/>
    <property type="project" value="GO_Central"/>
</dbReference>
<dbReference type="GeneID" id="101169301"/>
<dbReference type="GO" id="GO:0005886">
    <property type="term" value="C:plasma membrane"/>
    <property type="evidence" value="ECO:0000318"/>
    <property type="project" value="GO_Central"/>
</dbReference>
<dbReference type="InterPro" id="IPR043443">
    <property type="entry name" value="FYB1/2-like"/>
</dbReference>
<dbReference type="GeneTree" id="ENSGT00530000063460"/>
<feature type="compositionally biased region" description="Basic and acidic residues" evidence="4">
    <location>
        <begin position="324"/>
        <end position="333"/>
    </location>
</feature>
<proteinExistence type="predicted"/>
<dbReference type="GO" id="GO:0007229">
    <property type="term" value="P:integrin-mediated signaling pathway"/>
    <property type="evidence" value="ECO:0000318"/>
    <property type="project" value="GO_Central"/>
</dbReference>
<dbReference type="FunFam" id="2.30.30.40:FF:000156">
    <property type="entry name" value="FYN-binding protein-like isoform X1"/>
    <property type="match status" value="1"/>
</dbReference>
<dbReference type="SUPFAM" id="SSF50044">
    <property type="entry name" value="SH3-domain"/>
    <property type="match status" value="2"/>
</dbReference>
<evidence type="ECO:0000256" key="4">
    <source>
        <dbReference type="SAM" id="MobiDB-lite"/>
    </source>
</evidence>
<feature type="compositionally biased region" description="Pro residues" evidence="4">
    <location>
        <begin position="335"/>
        <end position="344"/>
    </location>
</feature>
<feature type="region of interest" description="Disordered" evidence="4">
    <location>
        <begin position="1"/>
        <end position="454"/>
    </location>
</feature>
<feature type="compositionally biased region" description="Pro residues" evidence="4">
    <location>
        <begin position="352"/>
        <end position="368"/>
    </location>
</feature>
<dbReference type="InterPro" id="IPR036028">
    <property type="entry name" value="SH3-like_dom_sf"/>
</dbReference>
<dbReference type="Pfam" id="PF14603">
    <property type="entry name" value="hSH3"/>
    <property type="match status" value="2"/>
</dbReference>
<name>A0A3B3HBK7_ORYLA</name>
<feature type="domain" description="SH3" evidence="5">
    <location>
        <begin position="462"/>
        <end position="523"/>
    </location>
</feature>
<keyword evidence="7" id="KW-1185">Reference proteome</keyword>
<dbReference type="PROSITE" id="PS50002">
    <property type="entry name" value="SH3"/>
    <property type="match status" value="1"/>
</dbReference>
<reference evidence="6" key="2">
    <citation type="submission" date="2025-08" db="UniProtKB">
        <authorList>
            <consortium name="Ensembl"/>
        </authorList>
    </citation>
    <scope>IDENTIFICATION</scope>
    <source>
        <strain evidence="6">Hd-rR</strain>
    </source>
</reference>
<dbReference type="Gene3D" id="2.30.30.40">
    <property type="entry name" value="SH3 Domains"/>
    <property type="match status" value="2"/>
</dbReference>
<dbReference type="InterPro" id="IPR029294">
    <property type="entry name" value="hSH3"/>
</dbReference>
<evidence type="ECO:0000313" key="7">
    <source>
        <dbReference type="Proteomes" id="UP000001038"/>
    </source>
</evidence>
<dbReference type="Proteomes" id="UP000001038">
    <property type="component" value="Chromosome 12"/>
</dbReference>
<dbReference type="GO" id="GO:0072659">
    <property type="term" value="P:protein localization to plasma membrane"/>
    <property type="evidence" value="ECO:0000318"/>
    <property type="project" value="GO_Central"/>
</dbReference>
<dbReference type="OrthoDB" id="9396701at2759"/>
<evidence type="ECO:0000259" key="5">
    <source>
        <dbReference type="PROSITE" id="PS50002"/>
    </source>
</evidence>
<feature type="compositionally biased region" description="Polar residues" evidence="4">
    <location>
        <begin position="274"/>
        <end position="284"/>
    </location>
</feature>
<dbReference type="Bgee" id="ENSORLG00000025096">
    <property type="expression patterns" value="Expressed in pharyngeal gill and 13 other cell types or tissues"/>
</dbReference>
<reference evidence="6 7" key="1">
    <citation type="journal article" date="2007" name="Nature">
        <title>The medaka draft genome and insights into vertebrate genome evolution.</title>
        <authorList>
            <person name="Kasahara M."/>
            <person name="Naruse K."/>
            <person name="Sasaki S."/>
            <person name="Nakatani Y."/>
            <person name="Qu W."/>
            <person name="Ahsan B."/>
            <person name="Yamada T."/>
            <person name="Nagayasu Y."/>
            <person name="Doi K."/>
            <person name="Kasai Y."/>
            <person name="Jindo T."/>
            <person name="Kobayashi D."/>
            <person name="Shimada A."/>
            <person name="Toyoda A."/>
            <person name="Kuroki Y."/>
            <person name="Fujiyama A."/>
            <person name="Sasaki T."/>
            <person name="Shimizu A."/>
            <person name="Asakawa S."/>
            <person name="Shimizu N."/>
            <person name="Hashimoto S."/>
            <person name="Yang J."/>
            <person name="Lee Y."/>
            <person name="Matsushima K."/>
            <person name="Sugano S."/>
            <person name="Sakaizumi M."/>
            <person name="Narita T."/>
            <person name="Ohishi K."/>
            <person name="Haga S."/>
            <person name="Ohta F."/>
            <person name="Nomoto H."/>
            <person name="Nogata K."/>
            <person name="Morishita T."/>
            <person name="Endo T."/>
            <person name="Shin-I T."/>
            <person name="Takeda H."/>
            <person name="Morishita S."/>
            <person name="Kohara Y."/>
        </authorList>
    </citation>
    <scope>NUCLEOTIDE SEQUENCE [LARGE SCALE GENOMIC DNA]</scope>
    <source>
        <strain evidence="6 7">Hd-rR</strain>
    </source>
</reference>
<dbReference type="FunFam" id="2.30.30.40:FF:000307">
    <property type="entry name" value="Predicted protein"/>
    <property type="match status" value="1"/>
</dbReference>
<keyword evidence="1 3" id="KW-0728">SH3 domain</keyword>
<feature type="compositionally biased region" description="Polar residues" evidence="4">
    <location>
        <begin position="83"/>
        <end position="103"/>
    </location>
</feature>
<sequence length="767" mass="83614">MNQKADVKAIMARFQGGTSFDDTSSTSAGTSKQPLHSTPSSGPLVQKKSLFETPSNTGSSKPPFLRNTAPSENDSDTRDTSRPKTTLSKFSNTQDETSPTSKPLTVLKPTFGKPAAVNSAEMKSPTQKVPFSKPPVISVLSEPKLSFPKPSVLATSKPSWVKEDSVESTPTNTSPTAHKLPGVQQKPLSSIGKLRQQNEDSTGTNTETANKPSPALSTTPKPMTNFKAAHSLFNKEKDASEQTDNGAANKSLGTGTNSNLQPKLPTTKKPSFKRSLNPSQVNGDGTTGPKINPLPNSLALGAAPAKPNRPPKVNLEPFEQGAKSSEKVSDFKKPVVPPPVPSPLTNPISPAVLPPPPLPNLPPRPPEPTRIQQDDIYDDVDGGPPPLPPSTDHPSLRAKESDDEEGEMYEDLDQRWDENSQDKKKDDKEEKKKLEAEKKEKKERQKKEQDARKKFKISGDIEVIHEGNALVDCKGSKTDLALKKDQHLDIIRVMGNPEGKWLGRTSDGSIGYVKTTSVKIDFDVLKNIQAPPGFDPEVYDDIDVISPETGGNKKAGVVLPPLPGDEGGEIYDDVADPNLDISSIDSKAAALKLQGFLRMFDRNRRFSSMKVLPPPSQFLTERNSEKPGAIDEEIYDDVDSHTAPAPPPLVSLPGLKGRGKIEDVDPKKQKKFEKEEKEFRKKFKYEGEINVLYQVSVAATLTNKKWGGKELSLKPGEKLDVIVKAVDDKLICRNEDGKFGYVSTAHIMDDGEIYDDIGGEDCIYDND</sequence>
<dbReference type="STRING" id="8090.ENSORLP00000029299"/>
<dbReference type="PANTHER" id="PTHR16830:SF19">
    <property type="entry name" value="FYN-BINDING PROTEIN-LIKE-RELATED"/>
    <property type="match status" value="1"/>
</dbReference>
<evidence type="ECO:0000256" key="2">
    <source>
        <dbReference type="ARBA" id="ARBA00022553"/>
    </source>
</evidence>
<dbReference type="InParanoid" id="A0A3B3HBK7"/>
<feature type="compositionally biased region" description="Polar residues" evidence="4">
    <location>
        <begin position="167"/>
        <end position="176"/>
    </location>
</feature>
<reference evidence="6" key="3">
    <citation type="submission" date="2025-09" db="UniProtKB">
        <authorList>
            <consortium name="Ensembl"/>
        </authorList>
    </citation>
    <scope>IDENTIFICATION</scope>
    <source>
        <strain evidence="6">Hd-rR</strain>
    </source>
</reference>
<evidence type="ECO:0000256" key="3">
    <source>
        <dbReference type="PROSITE-ProRule" id="PRU00192"/>
    </source>
</evidence>
<dbReference type="PANTHER" id="PTHR16830">
    <property type="entry name" value="SH2 CONTAINING ADAPTOR PRAM-1 RELATED"/>
    <property type="match status" value="1"/>
</dbReference>
<feature type="compositionally biased region" description="Low complexity" evidence="4">
    <location>
        <begin position="16"/>
        <end position="31"/>
    </location>
</feature>
<dbReference type="Ensembl" id="ENSORLT00000038644.1">
    <property type="protein sequence ID" value="ENSORLP00000029299.1"/>
    <property type="gene ID" value="ENSORLG00000025096.1"/>
</dbReference>
<gene>
    <name evidence="6" type="primary">fyb1b</name>
</gene>
<keyword evidence="2" id="KW-0597">Phosphoprotein</keyword>
<feature type="compositionally biased region" description="Acidic residues" evidence="4">
    <location>
        <begin position="401"/>
        <end position="411"/>
    </location>
</feature>
<evidence type="ECO:0000313" key="6">
    <source>
        <dbReference type="Ensembl" id="ENSORLP00000029299.1"/>
    </source>
</evidence>
<organism evidence="6 7">
    <name type="scientific">Oryzias latipes</name>
    <name type="common">Japanese rice fish</name>
    <name type="synonym">Japanese killifish</name>
    <dbReference type="NCBI Taxonomy" id="8090"/>
    <lineage>
        <taxon>Eukaryota</taxon>
        <taxon>Metazoa</taxon>
        <taxon>Chordata</taxon>
        <taxon>Craniata</taxon>
        <taxon>Vertebrata</taxon>
        <taxon>Euteleostomi</taxon>
        <taxon>Actinopterygii</taxon>
        <taxon>Neopterygii</taxon>
        <taxon>Teleostei</taxon>
        <taxon>Neoteleostei</taxon>
        <taxon>Acanthomorphata</taxon>
        <taxon>Ovalentaria</taxon>
        <taxon>Atherinomorphae</taxon>
        <taxon>Beloniformes</taxon>
        <taxon>Adrianichthyidae</taxon>
        <taxon>Oryziinae</taxon>
        <taxon>Oryzias</taxon>
    </lineage>
</organism>
<dbReference type="AlphaFoldDB" id="A0A3B3HBK7"/>
<accession>A0A3B3HBK7</accession>
<feature type="compositionally biased region" description="Basic and acidic residues" evidence="4">
    <location>
        <begin position="412"/>
        <end position="454"/>
    </location>
</feature>
<feature type="compositionally biased region" description="Polar residues" evidence="4">
    <location>
        <begin position="242"/>
        <end position="261"/>
    </location>
</feature>
<dbReference type="CTD" id="796938"/>
<feature type="compositionally biased region" description="Polar residues" evidence="4">
    <location>
        <begin position="32"/>
        <end position="43"/>
    </location>
</feature>
<dbReference type="InterPro" id="IPR001452">
    <property type="entry name" value="SH3_domain"/>
</dbReference>